<protein>
    <submittedName>
        <fullName evidence="2">PIN domain-containing protein</fullName>
    </submittedName>
</protein>
<proteinExistence type="predicted"/>
<dbReference type="Gene3D" id="3.40.50.1010">
    <property type="entry name" value="5'-nuclease"/>
    <property type="match status" value="1"/>
</dbReference>
<feature type="domain" description="PIN" evidence="1">
    <location>
        <begin position="1"/>
        <end position="132"/>
    </location>
</feature>
<dbReference type="STRING" id="595536.GCA_000178815_03284"/>
<dbReference type="Pfam" id="PF01850">
    <property type="entry name" value="PIN"/>
    <property type="match status" value="1"/>
</dbReference>
<dbReference type="Proteomes" id="UP000230709">
    <property type="component" value="Chromosome"/>
</dbReference>
<accession>A0A2D2CZ90</accession>
<dbReference type="EMBL" id="CP023737">
    <property type="protein sequence ID" value="ATQ68071.1"/>
    <property type="molecule type" value="Genomic_DNA"/>
</dbReference>
<dbReference type="CDD" id="cd09871">
    <property type="entry name" value="PIN_MtVapC28-VapC30-like"/>
    <property type="match status" value="1"/>
</dbReference>
<evidence type="ECO:0000313" key="3">
    <source>
        <dbReference type="Proteomes" id="UP000230709"/>
    </source>
</evidence>
<name>A0A2D2CZ90_METT3</name>
<organism evidence="2 3">
    <name type="scientific">Methylosinus trichosporium (strain ATCC 35070 / NCIMB 11131 / UNIQEM 75 / OB3b)</name>
    <dbReference type="NCBI Taxonomy" id="595536"/>
    <lineage>
        <taxon>Bacteria</taxon>
        <taxon>Pseudomonadati</taxon>
        <taxon>Pseudomonadota</taxon>
        <taxon>Alphaproteobacteria</taxon>
        <taxon>Hyphomicrobiales</taxon>
        <taxon>Methylocystaceae</taxon>
        <taxon>Methylosinus</taxon>
    </lineage>
</organism>
<keyword evidence="3" id="KW-1185">Reference proteome</keyword>
<gene>
    <name evidence="2" type="ORF">CQW49_09345</name>
</gene>
<dbReference type="RefSeq" id="WP_003615412.1">
    <property type="nucleotide sequence ID" value="NZ_ADVE02000001.1"/>
</dbReference>
<sequence>MFVDASVMAAILLQEAEGERLAAEIDDAATPLVTNVIAVWETTAAIHRKKNMPISVSEERVLSFLSIAGVETLPVSAGELSLALTAFDRYGRHRYSSPADRNKGLNLADCFHYASAKSRAIPILTTDEGFALTDLPTIGPRRSA</sequence>
<dbReference type="SUPFAM" id="SSF88723">
    <property type="entry name" value="PIN domain-like"/>
    <property type="match status" value="1"/>
</dbReference>
<evidence type="ECO:0000313" key="2">
    <source>
        <dbReference type="EMBL" id="ATQ68071.1"/>
    </source>
</evidence>
<dbReference type="InterPro" id="IPR002716">
    <property type="entry name" value="PIN_dom"/>
</dbReference>
<evidence type="ECO:0000259" key="1">
    <source>
        <dbReference type="Pfam" id="PF01850"/>
    </source>
</evidence>
<dbReference type="AlphaFoldDB" id="A0A2D2CZ90"/>
<dbReference type="InterPro" id="IPR029060">
    <property type="entry name" value="PIN-like_dom_sf"/>
</dbReference>
<dbReference type="KEGG" id="mtw:CQW49_09345"/>
<reference evidence="3" key="1">
    <citation type="submission" date="2017-10" db="EMBL/GenBank/DDBJ databases">
        <title>Completed PacBio SMRT sequence of Methylosinus trichosporium OB3b reveals presence of a third large plasmid.</title>
        <authorList>
            <person name="Charles T.C."/>
            <person name="Lynch M.D.J."/>
            <person name="Heil J.R."/>
            <person name="Cheng J."/>
        </authorList>
    </citation>
    <scope>NUCLEOTIDE SEQUENCE [LARGE SCALE GENOMIC DNA]</scope>
    <source>
        <strain evidence="3">OB3b</strain>
    </source>
</reference>